<dbReference type="AlphaFoldDB" id="A0A1G5AGP0"/>
<gene>
    <name evidence="1" type="ORF">SAMN02910451_00232</name>
</gene>
<sequence>MYGLKELLNKEEERLLRIKAVVDKQLDEAPEGRLRISSSGKLVQYMHCTDENKKSIYQGNYIKKENAEFIKALAQKGYDKKVKRLVDLRLKQIQKINADYDDHEIEKIYACMNPTRKKLVRAYEIPFEQRISEWKEIEYNGKSFSEDSPEICTRKGERVRSKSEKIIADTFFERGIEYKYECPLELKGYGIIFPDFTIISRRTGKEVYWEHDGRMDDPQYAETAVRKIDTYIRNGIVPGDRLIVTFETGNYVLSDNTIDAMIKKYL</sequence>
<dbReference type="OrthoDB" id="243939at2"/>
<organism evidence="1 2">
    <name type="scientific">Butyrivibrio hungatei</name>
    <dbReference type="NCBI Taxonomy" id="185008"/>
    <lineage>
        <taxon>Bacteria</taxon>
        <taxon>Bacillati</taxon>
        <taxon>Bacillota</taxon>
        <taxon>Clostridia</taxon>
        <taxon>Lachnospirales</taxon>
        <taxon>Lachnospiraceae</taxon>
        <taxon>Butyrivibrio</taxon>
    </lineage>
</organism>
<accession>A0A1G5AGP0</accession>
<evidence type="ECO:0000313" key="1">
    <source>
        <dbReference type="EMBL" id="SCX77048.1"/>
    </source>
</evidence>
<evidence type="ECO:0000313" key="2">
    <source>
        <dbReference type="Proteomes" id="UP000183047"/>
    </source>
</evidence>
<dbReference type="Proteomes" id="UP000183047">
    <property type="component" value="Unassembled WGS sequence"/>
</dbReference>
<protein>
    <submittedName>
        <fullName evidence="1">Uncharacterized protein</fullName>
    </submittedName>
</protein>
<dbReference type="RefSeq" id="WP_027208184.1">
    <property type="nucleotide sequence ID" value="NZ_FMUR01000003.1"/>
</dbReference>
<reference evidence="2" key="1">
    <citation type="submission" date="2016-10" db="EMBL/GenBank/DDBJ databases">
        <authorList>
            <person name="Varghese N."/>
            <person name="Submissions S."/>
        </authorList>
    </citation>
    <scope>NUCLEOTIDE SEQUENCE [LARGE SCALE GENOMIC DNA]</scope>
    <source>
        <strain evidence="2">XBD2006</strain>
    </source>
</reference>
<dbReference type="EMBL" id="FMUR01000003">
    <property type="protein sequence ID" value="SCX77048.1"/>
    <property type="molecule type" value="Genomic_DNA"/>
</dbReference>
<keyword evidence="2" id="KW-1185">Reference proteome</keyword>
<name>A0A1G5AGP0_9FIRM</name>
<proteinExistence type="predicted"/>